<proteinExistence type="predicted"/>
<organism evidence="1 2">
    <name type="scientific">Vararia minispora EC-137</name>
    <dbReference type="NCBI Taxonomy" id="1314806"/>
    <lineage>
        <taxon>Eukaryota</taxon>
        <taxon>Fungi</taxon>
        <taxon>Dikarya</taxon>
        <taxon>Basidiomycota</taxon>
        <taxon>Agaricomycotina</taxon>
        <taxon>Agaricomycetes</taxon>
        <taxon>Russulales</taxon>
        <taxon>Lachnocladiaceae</taxon>
        <taxon>Vararia</taxon>
    </lineage>
</organism>
<comment type="caution">
    <text evidence="1">The sequence shown here is derived from an EMBL/GenBank/DDBJ whole genome shotgun (WGS) entry which is preliminary data.</text>
</comment>
<dbReference type="Proteomes" id="UP000814128">
    <property type="component" value="Unassembled WGS sequence"/>
</dbReference>
<protein>
    <submittedName>
        <fullName evidence="1">Uncharacterized protein</fullName>
    </submittedName>
</protein>
<name>A0ACB8QSV3_9AGAM</name>
<reference evidence="1" key="1">
    <citation type="submission" date="2021-02" db="EMBL/GenBank/DDBJ databases">
        <authorList>
            <consortium name="DOE Joint Genome Institute"/>
            <person name="Ahrendt S."/>
            <person name="Looney B.P."/>
            <person name="Miyauchi S."/>
            <person name="Morin E."/>
            <person name="Drula E."/>
            <person name="Courty P.E."/>
            <person name="Chicoki N."/>
            <person name="Fauchery L."/>
            <person name="Kohler A."/>
            <person name="Kuo A."/>
            <person name="Labutti K."/>
            <person name="Pangilinan J."/>
            <person name="Lipzen A."/>
            <person name="Riley R."/>
            <person name="Andreopoulos W."/>
            <person name="He G."/>
            <person name="Johnson J."/>
            <person name="Barry K.W."/>
            <person name="Grigoriev I.V."/>
            <person name="Nagy L."/>
            <person name="Hibbett D."/>
            <person name="Henrissat B."/>
            <person name="Matheny P.B."/>
            <person name="Labbe J."/>
            <person name="Martin F."/>
        </authorList>
    </citation>
    <scope>NUCLEOTIDE SEQUENCE</scope>
    <source>
        <strain evidence="1">EC-137</strain>
    </source>
</reference>
<sequence>MWLAYEKSRTGIIDGGLVDDHSRELYHVSSERTDKTTVRKLLVVEGSLPAHVPIAVIEWNAVGPDRIQLGNGSLDDVKHWLGKGGRFPSSRSFVAGQQRYEWHRDGSHWVLENTEGAQVAQSHNRSFGETPHSAYLDVNNDAVADLDLIVVSYVYLKILSKRKRERRQAVPFVDKSHGFILGELNTLLYGSERQGSAQM</sequence>
<evidence type="ECO:0000313" key="1">
    <source>
        <dbReference type="EMBL" id="KAI0034583.1"/>
    </source>
</evidence>
<reference evidence="1" key="2">
    <citation type="journal article" date="2022" name="New Phytol.">
        <title>Evolutionary transition to the ectomycorrhizal habit in the genomes of a hyperdiverse lineage of mushroom-forming fungi.</title>
        <authorList>
            <person name="Looney B."/>
            <person name="Miyauchi S."/>
            <person name="Morin E."/>
            <person name="Drula E."/>
            <person name="Courty P.E."/>
            <person name="Kohler A."/>
            <person name="Kuo A."/>
            <person name="LaButti K."/>
            <person name="Pangilinan J."/>
            <person name="Lipzen A."/>
            <person name="Riley R."/>
            <person name="Andreopoulos W."/>
            <person name="He G."/>
            <person name="Johnson J."/>
            <person name="Nolan M."/>
            <person name="Tritt A."/>
            <person name="Barry K.W."/>
            <person name="Grigoriev I.V."/>
            <person name="Nagy L.G."/>
            <person name="Hibbett D."/>
            <person name="Henrissat B."/>
            <person name="Matheny P.B."/>
            <person name="Labbe J."/>
            <person name="Martin F.M."/>
        </authorList>
    </citation>
    <scope>NUCLEOTIDE SEQUENCE</scope>
    <source>
        <strain evidence="1">EC-137</strain>
    </source>
</reference>
<keyword evidence="2" id="KW-1185">Reference proteome</keyword>
<evidence type="ECO:0000313" key="2">
    <source>
        <dbReference type="Proteomes" id="UP000814128"/>
    </source>
</evidence>
<dbReference type="EMBL" id="MU273498">
    <property type="protein sequence ID" value="KAI0034583.1"/>
    <property type="molecule type" value="Genomic_DNA"/>
</dbReference>
<gene>
    <name evidence="1" type="ORF">K488DRAFT_69057</name>
</gene>
<accession>A0ACB8QSV3</accession>